<sequence length="146" mass="15912">MTKTIIAYGSTTGSTQTLAEEIESTFNKNGFDARLVNITDIEPPEITGYDLIVLGCSTWGEGELQDDFIPFEREMDGLKLEGKKAACFGPGDSDYVFFCEAVNILEARLESCGAELVTEGLKIDGDVDDQLDLASEWAEKLLANIS</sequence>
<dbReference type="InterPro" id="IPR050619">
    <property type="entry name" value="Flavodoxin"/>
</dbReference>
<gene>
    <name evidence="8" type="ORF">MettiDRAFT_0312</name>
</gene>
<dbReference type="SUPFAM" id="SSF52218">
    <property type="entry name" value="Flavoproteins"/>
    <property type="match status" value="1"/>
</dbReference>
<dbReference type="AlphaFoldDB" id="W9DMP5"/>
<proteinExistence type="inferred from homology"/>
<evidence type="ECO:0000256" key="6">
    <source>
        <dbReference type="ARBA" id="ARBA00022982"/>
    </source>
</evidence>
<evidence type="ECO:0000259" key="7">
    <source>
        <dbReference type="PROSITE" id="PS50902"/>
    </source>
</evidence>
<organism evidence="8 9">
    <name type="scientific">Methanolobus tindarius DSM 2278</name>
    <dbReference type="NCBI Taxonomy" id="1090322"/>
    <lineage>
        <taxon>Archaea</taxon>
        <taxon>Methanobacteriati</taxon>
        <taxon>Methanobacteriota</taxon>
        <taxon>Stenosarchaea group</taxon>
        <taxon>Methanomicrobia</taxon>
        <taxon>Methanosarcinales</taxon>
        <taxon>Methanosarcinaceae</taxon>
        <taxon>Methanolobus</taxon>
    </lineage>
</organism>
<name>W9DMP5_METTI</name>
<dbReference type="InterPro" id="IPR029039">
    <property type="entry name" value="Flavoprotein-like_sf"/>
</dbReference>
<comment type="similarity">
    <text evidence="2">Belongs to the flavodoxin family.</text>
</comment>
<dbReference type="Pfam" id="PF00258">
    <property type="entry name" value="Flavodoxin_1"/>
    <property type="match status" value="1"/>
</dbReference>
<dbReference type="PANTHER" id="PTHR42809">
    <property type="entry name" value="FLAVODOXIN 2"/>
    <property type="match status" value="1"/>
</dbReference>
<dbReference type="NCBIfam" id="TIGR01753">
    <property type="entry name" value="flav_short"/>
    <property type="match status" value="1"/>
</dbReference>
<dbReference type="InterPro" id="IPR001094">
    <property type="entry name" value="Flavdoxin-like"/>
</dbReference>
<dbReference type="GO" id="GO:0010181">
    <property type="term" value="F:FMN binding"/>
    <property type="evidence" value="ECO:0007669"/>
    <property type="project" value="InterPro"/>
</dbReference>
<dbReference type="EMBL" id="AZAJ01000001">
    <property type="protein sequence ID" value="ETA66909.1"/>
    <property type="molecule type" value="Genomic_DNA"/>
</dbReference>
<dbReference type="CDD" id="cd00133">
    <property type="entry name" value="PTS_IIB"/>
    <property type="match status" value="1"/>
</dbReference>
<keyword evidence="5" id="KW-0288">FMN</keyword>
<dbReference type="RefSeq" id="WP_023844045.1">
    <property type="nucleotide sequence ID" value="NZ_AZAJ01000001.1"/>
</dbReference>
<evidence type="ECO:0000256" key="3">
    <source>
        <dbReference type="ARBA" id="ARBA00022448"/>
    </source>
</evidence>
<evidence type="ECO:0000256" key="4">
    <source>
        <dbReference type="ARBA" id="ARBA00022630"/>
    </source>
</evidence>
<dbReference type="Proteomes" id="UP000019483">
    <property type="component" value="Unassembled WGS sequence"/>
</dbReference>
<keyword evidence="3" id="KW-0813">Transport</keyword>
<accession>W9DMP5</accession>
<keyword evidence="6" id="KW-0249">Electron transport</keyword>
<evidence type="ECO:0000256" key="5">
    <source>
        <dbReference type="ARBA" id="ARBA00022643"/>
    </source>
</evidence>
<keyword evidence="9" id="KW-1185">Reference proteome</keyword>
<evidence type="ECO:0000256" key="1">
    <source>
        <dbReference type="ARBA" id="ARBA00001917"/>
    </source>
</evidence>
<dbReference type="PROSITE" id="PS50902">
    <property type="entry name" value="FLAVODOXIN_LIKE"/>
    <property type="match status" value="1"/>
</dbReference>
<keyword evidence="4" id="KW-0285">Flavoprotein</keyword>
<evidence type="ECO:0000313" key="9">
    <source>
        <dbReference type="Proteomes" id="UP000019483"/>
    </source>
</evidence>
<evidence type="ECO:0000256" key="2">
    <source>
        <dbReference type="ARBA" id="ARBA00005267"/>
    </source>
</evidence>
<reference evidence="8 9" key="1">
    <citation type="submission" date="2013-08" db="EMBL/GenBank/DDBJ databases">
        <authorList>
            <consortium name="DOE Joint Genome Institute"/>
            <person name="Eisen J."/>
            <person name="Huntemann M."/>
            <person name="Han J."/>
            <person name="Chen A."/>
            <person name="Kyrpides N."/>
            <person name="Mavromatis K."/>
            <person name="Markowitz V."/>
            <person name="Palaniappan K."/>
            <person name="Ivanova N."/>
            <person name="Schaumberg A."/>
            <person name="Pati A."/>
            <person name="Liolios K."/>
            <person name="Nordberg H.P."/>
            <person name="Cantor M.N."/>
            <person name="Hua S.X."/>
            <person name="Woyke T."/>
        </authorList>
    </citation>
    <scope>NUCLEOTIDE SEQUENCE [LARGE SCALE GENOMIC DNA]</scope>
    <source>
        <strain evidence="8 9">DSM 2278</strain>
    </source>
</reference>
<dbReference type="OrthoDB" id="142495at2157"/>
<dbReference type="Gene3D" id="3.40.50.360">
    <property type="match status" value="1"/>
</dbReference>
<comment type="caution">
    <text evidence="8">The sequence shown here is derived from an EMBL/GenBank/DDBJ whole genome shotgun (WGS) entry which is preliminary data.</text>
</comment>
<comment type="cofactor">
    <cofactor evidence="1">
        <name>FMN</name>
        <dbReference type="ChEBI" id="CHEBI:58210"/>
    </cofactor>
</comment>
<dbReference type="InterPro" id="IPR010087">
    <property type="entry name" value="Flav_short"/>
</dbReference>
<dbReference type="InterPro" id="IPR008254">
    <property type="entry name" value="Flavodoxin/NO_synth"/>
</dbReference>
<feature type="domain" description="Flavodoxin-like" evidence="7">
    <location>
        <begin position="4"/>
        <end position="142"/>
    </location>
</feature>
<dbReference type="PRINTS" id="PR00369">
    <property type="entry name" value="FLAVODOXIN"/>
</dbReference>
<dbReference type="STRING" id="1090322.MettiDRAFT_0312"/>
<dbReference type="PANTHER" id="PTHR42809:SF1">
    <property type="entry name" value="FLAVODOXIN 1"/>
    <property type="match status" value="1"/>
</dbReference>
<evidence type="ECO:0000313" key="8">
    <source>
        <dbReference type="EMBL" id="ETA66909.1"/>
    </source>
</evidence>
<protein>
    <submittedName>
        <fullName evidence="8">Flavodoxin, short chain</fullName>
    </submittedName>
</protein>